<keyword evidence="3" id="KW-0804">Transcription</keyword>
<dbReference type="RefSeq" id="WP_230365023.1">
    <property type="nucleotide sequence ID" value="NZ_JAJALK010000001.1"/>
</dbReference>
<evidence type="ECO:0000313" key="6">
    <source>
        <dbReference type="EMBL" id="MDQ0541405.1"/>
    </source>
</evidence>
<evidence type="ECO:0000313" key="7">
    <source>
        <dbReference type="Proteomes" id="UP001223420"/>
    </source>
</evidence>
<evidence type="ECO:0000259" key="5">
    <source>
        <dbReference type="PROSITE" id="PS50110"/>
    </source>
</evidence>
<gene>
    <name evidence="6" type="ORF">QO001_000313</name>
</gene>
<dbReference type="EMBL" id="JAUSWL010000001">
    <property type="protein sequence ID" value="MDQ0541405.1"/>
    <property type="molecule type" value="Genomic_DNA"/>
</dbReference>
<proteinExistence type="predicted"/>
<keyword evidence="2" id="KW-0805">Transcription regulation</keyword>
<evidence type="ECO:0000256" key="4">
    <source>
        <dbReference type="PROSITE-ProRule" id="PRU00169"/>
    </source>
</evidence>
<dbReference type="SUPFAM" id="SSF52172">
    <property type="entry name" value="CheY-like"/>
    <property type="match status" value="1"/>
</dbReference>
<feature type="modified residue" description="4-aspartylphosphate" evidence="4">
    <location>
        <position position="56"/>
    </location>
</feature>
<accession>A0AAJ1WUA8</accession>
<evidence type="ECO:0000256" key="2">
    <source>
        <dbReference type="ARBA" id="ARBA00023015"/>
    </source>
</evidence>
<protein>
    <submittedName>
        <fullName evidence="6">FixJ family two-component response regulator</fullName>
    </submittedName>
</protein>
<evidence type="ECO:0000256" key="3">
    <source>
        <dbReference type="ARBA" id="ARBA00023163"/>
    </source>
</evidence>
<dbReference type="SMART" id="SM00448">
    <property type="entry name" value="REC"/>
    <property type="match status" value="1"/>
</dbReference>
<dbReference type="PANTHER" id="PTHR44591:SF3">
    <property type="entry name" value="RESPONSE REGULATORY DOMAIN-CONTAINING PROTEIN"/>
    <property type="match status" value="1"/>
</dbReference>
<dbReference type="Gene3D" id="3.40.50.2300">
    <property type="match status" value="1"/>
</dbReference>
<evidence type="ECO:0000256" key="1">
    <source>
        <dbReference type="ARBA" id="ARBA00022553"/>
    </source>
</evidence>
<reference evidence="6" key="1">
    <citation type="submission" date="2023-07" db="EMBL/GenBank/DDBJ databases">
        <title>Genomic Encyclopedia of Type Strains, Phase IV (KMG-IV): sequencing the most valuable type-strain genomes for metagenomic binning, comparative biology and taxonomic classification.</title>
        <authorList>
            <person name="Goeker M."/>
        </authorList>
    </citation>
    <scope>NUCLEOTIDE SEQUENCE</scope>
    <source>
        <strain evidence="6">DSM 19569</strain>
    </source>
</reference>
<comment type="caution">
    <text evidence="6">The sequence shown here is derived from an EMBL/GenBank/DDBJ whole genome shotgun (WGS) entry which is preliminary data.</text>
</comment>
<dbReference type="Pfam" id="PF00072">
    <property type="entry name" value="Response_reg"/>
    <property type="match status" value="1"/>
</dbReference>
<dbReference type="InterPro" id="IPR001789">
    <property type="entry name" value="Sig_transdc_resp-reg_receiver"/>
</dbReference>
<dbReference type="AlphaFoldDB" id="A0AAJ1WUA8"/>
<organism evidence="6 7">
    <name type="scientific">Methylobacterium brachiatum</name>
    <dbReference type="NCBI Taxonomy" id="269660"/>
    <lineage>
        <taxon>Bacteria</taxon>
        <taxon>Pseudomonadati</taxon>
        <taxon>Pseudomonadota</taxon>
        <taxon>Alphaproteobacteria</taxon>
        <taxon>Hyphomicrobiales</taxon>
        <taxon>Methylobacteriaceae</taxon>
        <taxon>Methylobacterium</taxon>
    </lineage>
</organism>
<sequence>MSSDPSTIFVVDDDPAILHSMRFLLESEGHRVEAFASGDAVLQAFPGPSPAFVILDQVMPGMDGLEVFRRLRASGLATPAVLMTGHPDPGIRARARDAGLPLIEKPLALDAFMTMLAAGEAEPRSREGSTD</sequence>
<name>A0AAJ1WUA8_9HYPH</name>
<feature type="domain" description="Response regulatory" evidence="5">
    <location>
        <begin position="7"/>
        <end position="120"/>
    </location>
</feature>
<dbReference type="PROSITE" id="PS50110">
    <property type="entry name" value="RESPONSE_REGULATORY"/>
    <property type="match status" value="1"/>
</dbReference>
<dbReference type="InterPro" id="IPR011006">
    <property type="entry name" value="CheY-like_superfamily"/>
</dbReference>
<keyword evidence="1 4" id="KW-0597">Phosphoprotein</keyword>
<dbReference type="GO" id="GO:0000160">
    <property type="term" value="P:phosphorelay signal transduction system"/>
    <property type="evidence" value="ECO:0007669"/>
    <property type="project" value="InterPro"/>
</dbReference>
<dbReference type="Proteomes" id="UP001223420">
    <property type="component" value="Unassembled WGS sequence"/>
</dbReference>
<dbReference type="PANTHER" id="PTHR44591">
    <property type="entry name" value="STRESS RESPONSE REGULATOR PROTEIN 1"/>
    <property type="match status" value="1"/>
</dbReference>
<dbReference type="InterPro" id="IPR050595">
    <property type="entry name" value="Bact_response_regulator"/>
</dbReference>